<dbReference type="Pfam" id="PF23100">
    <property type="entry name" value="DUF2096_N"/>
    <property type="match status" value="1"/>
</dbReference>
<feature type="domain" description="DUF2096" evidence="1">
    <location>
        <begin position="7"/>
        <end position="91"/>
    </location>
</feature>
<evidence type="ECO:0000259" key="1">
    <source>
        <dbReference type="Pfam" id="PF23100"/>
    </source>
</evidence>
<gene>
    <name evidence="2" type="ORF">AC477_02240</name>
</gene>
<sequence>MQKMNYDEKWKILADFLTELKKRKKIIPVEIMNDLRSAKTVIQVLKVDPTCIDTRSRIENFLRNIESYAISTGEGIDKSIAKEWLRKLKNKKMETSEEKTDEKTTFIPGIPRNENWVRIKILEDISPENLKKIAKENNLSYKTQENGYVIVHGDPKNIKILIKKVTEQFVKAKN</sequence>
<evidence type="ECO:0000313" key="3">
    <source>
        <dbReference type="Proteomes" id="UP000037237"/>
    </source>
</evidence>
<dbReference type="Proteomes" id="UP000037237">
    <property type="component" value="Unassembled WGS sequence"/>
</dbReference>
<proteinExistence type="predicted"/>
<name>A0A0M0BXM5_9ARCH</name>
<organism evidence="2 3">
    <name type="scientific">miscellaneous Crenarchaeota group-1 archaeon SG8-32-1</name>
    <dbReference type="NCBI Taxonomy" id="1685124"/>
    <lineage>
        <taxon>Archaea</taxon>
        <taxon>Candidatus Bathyarchaeota</taxon>
        <taxon>MCG-1</taxon>
    </lineage>
</organism>
<dbReference type="EMBL" id="LFWU01000047">
    <property type="protein sequence ID" value="KON32906.1"/>
    <property type="molecule type" value="Genomic_DNA"/>
</dbReference>
<evidence type="ECO:0000313" key="2">
    <source>
        <dbReference type="EMBL" id="KON32906.1"/>
    </source>
</evidence>
<dbReference type="AlphaFoldDB" id="A0A0M0BXM5"/>
<accession>A0A0M0BXM5</accession>
<dbReference type="InterPro" id="IPR056731">
    <property type="entry name" value="DUF2096_N"/>
</dbReference>
<comment type="caution">
    <text evidence="2">The sequence shown here is derived from an EMBL/GenBank/DDBJ whole genome shotgun (WGS) entry which is preliminary data.</text>
</comment>
<reference evidence="2 3" key="1">
    <citation type="submission" date="2015-06" db="EMBL/GenBank/DDBJ databases">
        <title>New insights into the roles of widespread benthic archaea in carbon and nitrogen cycling.</title>
        <authorList>
            <person name="Lazar C.S."/>
            <person name="Baker B.J."/>
            <person name="Seitz K.W."/>
            <person name="Hyde A.S."/>
            <person name="Dick G.J."/>
            <person name="Hinrichs K.-U."/>
            <person name="Teske A.P."/>
        </authorList>
    </citation>
    <scope>NUCLEOTIDE SEQUENCE [LARGE SCALE GENOMIC DNA]</scope>
    <source>
        <strain evidence="2">SG8-32-1</strain>
    </source>
</reference>
<protein>
    <recommendedName>
        <fullName evidence="1">DUF2096 domain-containing protein</fullName>
    </recommendedName>
</protein>